<sequence>MRVAGLAVFLRLILSLWILIVQSNQKIAANGRRDCKEQIIWYGCECGLGGDDPNDPGVDECLLERVDPSRCAQDDDGNVIWDGPAARLPTGLTQQELDVIVNDGGYCQKEYGLRASIAFPLIPDHIRSATEMFTWMGIGKAIVKFICQCLALFCLITAGCRWHKYDETRRLLQYSFSLLIVPPFLMGICVPMRAGVDMKRLQIALCRDVVEKLTDVSGNWVLGMDLGDRETFCELEPEAWGEAIADAIVSSGLSAEYNETLLAVTCPKAQVRKTGCKTECASCFGDVQREVPNSVGVNQTISVRNPCLDYLTFDQLCRGRDAVAEAEFRAYSYGDISDTVVTAAAQSFTGGYNDATSLCSLIASQFSNCSAQCDRVYPTGPGFNGNESCAQACDSVFKTELLGNALADADFAPNLCAGDALYKNLGAVTGIASTLLDAVEVGVGVAVGAQTVALLLPTFLSIVRGLLKGAEVLNAALPYVRFPAFQMVISNSLIAALVAAIMSSFFQMGGDGLSASACVALVLSFGYAWPTQFFLSARSFLETKKMMFWRNLYKMIMQVLCVALFLAWILRSEFVQKMIEESGFMLIDKIVSNPKMLYDNIKAPLWVFVGAVLDFAGASVVAKLFYCDLLLDIVNKTELQDVTPQQDVMRGEVARLKEVEVPLVESMKPPATSNKVSPALEMQDVQ</sequence>
<proteinExistence type="predicted"/>
<evidence type="ECO:0000313" key="4">
    <source>
        <dbReference type="Proteomes" id="UP000037460"/>
    </source>
</evidence>
<feature type="region of interest" description="Disordered" evidence="1">
    <location>
        <begin position="667"/>
        <end position="686"/>
    </location>
</feature>
<name>A0A0M0K989_9EUKA</name>
<accession>A0A0M0K989</accession>
<evidence type="ECO:0000313" key="3">
    <source>
        <dbReference type="EMBL" id="KOO35395.1"/>
    </source>
</evidence>
<feature type="transmembrane region" description="Helical" evidence="2">
    <location>
        <begin position="605"/>
        <end position="626"/>
    </location>
</feature>
<feature type="transmembrane region" description="Helical" evidence="2">
    <location>
        <begin position="171"/>
        <end position="190"/>
    </location>
</feature>
<feature type="transmembrane region" description="Helical" evidence="2">
    <location>
        <begin position="141"/>
        <end position="159"/>
    </location>
</feature>
<feature type="transmembrane region" description="Helical" evidence="2">
    <location>
        <begin position="6"/>
        <end position="23"/>
    </location>
</feature>
<dbReference type="EMBL" id="JWZX01000888">
    <property type="protein sequence ID" value="KOO35395.1"/>
    <property type="molecule type" value="Genomic_DNA"/>
</dbReference>
<feature type="transmembrane region" description="Helical" evidence="2">
    <location>
        <begin position="488"/>
        <end position="506"/>
    </location>
</feature>
<keyword evidence="2" id="KW-0812">Transmembrane</keyword>
<dbReference type="AlphaFoldDB" id="A0A0M0K989"/>
<feature type="transmembrane region" description="Helical" evidence="2">
    <location>
        <begin position="512"/>
        <end position="530"/>
    </location>
</feature>
<feature type="transmembrane region" description="Helical" evidence="2">
    <location>
        <begin position="551"/>
        <end position="570"/>
    </location>
</feature>
<comment type="caution">
    <text evidence="3">The sequence shown here is derived from an EMBL/GenBank/DDBJ whole genome shotgun (WGS) entry which is preliminary data.</text>
</comment>
<organism evidence="3 4">
    <name type="scientific">Chrysochromulina tobinii</name>
    <dbReference type="NCBI Taxonomy" id="1460289"/>
    <lineage>
        <taxon>Eukaryota</taxon>
        <taxon>Haptista</taxon>
        <taxon>Haptophyta</taxon>
        <taxon>Prymnesiophyceae</taxon>
        <taxon>Prymnesiales</taxon>
        <taxon>Chrysochromulinaceae</taxon>
        <taxon>Chrysochromulina</taxon>
    </lineage>
</organism>
<keyword evidence="2" id="KW-0472">Membrane</keyword>
<reference evidence="4" key="1">
    <citation type="journal article" date="2015" name="PLoS Genet.">
        <title>Genome Sequence and Transcriptome Analyses of Chrysochromulina tobin: Metabolic Tools for Enhanced Algal Fitness in the Prominent Order Prymnesiales (Haptophyceae).</title>
        <authorList>
            <person name="Hovde B.T."/>
            <person name="Deodato C.R."/>
            <person name="Hunsperger H.M."/>
            <person name="Ryken S.A."/>
            <person name="Yost W."/>
            <person name="Jha R.K."/>
            <person name="Patterson J."/>
            <person name="Monnat R.J. Jr."/>
            <person name="Barlow S.B."/>
            <person name="Starkenburg S.R."/>
            <person name="Cattolico R.A."/>
        </authorList>
    </citation>
    <scope>NUCLEOTIDE SEQUENCE</scope>
    <source>
        <strain evidence="4">CCMP291</strain>
    </source>
</reference>
<dbReference type="Proteomes" id="UP000037460">
    <property type="component" value="Unassembled WGS sequence"/>
</dbReference>
<evidence type="ECO:0000256" key="2">
    <source>
        <dbReference type="SAM" id="Phobius"/>
    </source>
</evidence>
<evidence type="ECO:0000256" key="1">
    <source>
        <dbReference type="SAM" id="MobiDB-lite"/>
    </source>
</evidence>
<keyword evidence="4" id="KW-1185">Reference proteome</keyword>
<protein>
    <submittedName>
        <fullName evidence="3">Uncharacterized protein</fullName>
    </submittedName>
</protein>
<gene>
    <name evidence="3" type="ORF">Ctob_011615</name>
</gene>
<keyword evidence="2" id="KW-1133">Transmembrane helix</keyword>